<dbReference type="InterPro" id="IPR002885">
    <property type="entry name" value="PPR_rpt"/>
</dbReference>
<accession>A0A6P5RMS7</accession>
<proteinExistence type="predicted"/>
<dbReference type="KEGG" id="pavi:110747299"/>
<dbReference type="Gene3D" id="1.25.40.10">
    <property type="entry name" value="Tetratricopeptide repeat domain"/>
    <property type="match status" value="1"/>
</dbReference>
<protein>
    <submittedName>
        <fullName evidence="3">Pentatricopeptide repeat-containing protein At1g76280-like</fullName>
    </submittedName>
</protein>
<keyword evidence="2" id="KW-1185">Reference proteome</keyword>
<reference evidence="3" key="1">
    <citation type="submission" date="2025-08" db="UniProtKB">
        <authorList>
            <consortium name="RefSeq"/>
        </authorList>
    </citation>
    <scope>IDENTIFICATION</scope>
</reference>
<dbReference type="Pfam" id="PF01535">
    <property type="entry name" value="PPR"/>
    <property type="match status" value="2"/>
</dbReference>
<keyword evidence="1" id="KW-0677">Repeat</keyword>
<evidence type="ECO:0000313" key="2">
    <source>
        <dbReference type="Proteomes" id="UP000515124"/>
    </source>
</evidence>
<dbReference type="AlphaFoldDB" id="A0A6P5RMS7"/>
<sequence length="334" mass="38021">MQMQIVDALRLGERGKASNLLLNVGHGNDSLRADDFIYILNYCAKSPDPLFVMETWRIMDEKEISLNNICSLLMVQALCKGGYLEEAFKLINFLGESPGIYPVLPIYNSFLRACAKRQSIKNANQCLDLMERQMVGKNEVTYSELLKLAVWQQNLPAAHEIWKDYIKHYSLSIIPLRKFIWSFTRLGDLKSAYEKLQYMMALAIGGNTYVNKTSEGKLYSSRLDIPIPSICELNLKKLDLEENKHSVPSIYCENLDDHAVNADQCTTFGLGVGEVENVRMDMLDIHISQPVMKILRWSFSDVIHACARLRNGGLAEQLILQISSYDILKEPIFV</sequence>
<name>A0A6P5RMS7_PRUAV</name>
<dbReference type="Proteomes" id="UP000515124">
    <property type="component" value="Unplaced"/>
</dbReference>
<dbReference type="RefSeq" id="XP_021803188.1">
    <property type="nucleotide sequence ID" value="XM_021947496.1"/>
</dbReference>
<dbReference type="PANTHER" id="PTHR47859">
    <property type="entry name" value="PENTATRICOPEPTIDE REPEAT-CONTAINING PROTEIN"/>
    <property type="match status" value="1"/>
</dbReference>
<dbReference type="InterPro" id="IPR011990">
    <property type="entry name" value="TPR-like_helical_dom_sf"/>
</dbReference>
<dbReference type="GeneID" id="110747299"/>
<organism evidence="2 3">
    <name type="scientific">Prunus avium</name>
    <name type="common">Cherry</name>
    <name type="synonym">Cerasus avium</name>
    <dbReference type="NCBI Taxonomy" id="42229"/>
    <lineage>
        <taxon>Eukaryota</taxon>
        <taxon>Viridiplantae</taxon>
        <taxon>Streptophyta</taxon>
        <taxon>Embryophyta</taxon>
        <taxon>Tracheophyta</taxon>
        <taxon>Spermatophyta</taxon>
        <taxon>Magnoliopsida</taxon>
        <taxon>eudicotyledons</taxon>
        <taxon>Gunneridae</taxon>
        <taxon>Pentapetalae</taxon>
        <taxon>rosids</taxon>
        <taxon>fabids</taxon>
        <taxon>Rosales</taxon>
        <taxon>Rosaceae</taxon>
        <taxon>Amygdaloideae</taxon>
        <taxon>Amygdaleae</taxon>
        <taxon>Prunus</taxon>
    </lineage>
</organism>
<evidence type="ECO:0000313" key="3">
    <source>
        <dbReference type="RefSeq" id="XP_021803188.1"/>
    </source>
</evidence>
<dbReference type="PANTHER" id="PTHR47859:SF1">
    <property type="entry name" value="PENTATRICOPEPTIDE REPEAT-CONTAINING PROTEIN"/>
    <property type="match status" value="1"/>
</dbReference>
<evidence type="ECO:0000256" key="1">
    <source>
        <dbReference type="ARBA" id="ARBA00022737"/>
    </source>
</evidence>
<gene>
    <name evidence="3" type="primary">LOC110747299</name>
</gene>